<proteinExistence type="predicted"/>
<accession>A0ABD3PK43</accession>
<evidence type="ECO:0000256" key="1">
    <source>
        <dbReference type="SAM" id="SignalP"/>
    </source>
</evidence>
<dbReference type="InterPro" id="IPR001478">
    <property type="entry name" value="PDZ"/>
</dbReference>
<reference evidence="3 4" key="1">
    <citation type="journal article" date="2020" name="G3 (Bethesda)">
        <title>Improved Reference Genome for Cyclotella cryptica CCMP332, a Model for Cell Wall Morphogenesis, Salinity Adaptation, and Lipid Production in Diatoms (Bacillariophyta).</title>
        <authorList>
            <person name="Roberts W.R."/>
            <person name="Downey K.M."/>
            <person name="Ruck E.C."/>
            <person name="Traller J.C."/>
            <person name="Alverson A.J."/>
        </authorList>
    </citation>
    <scope>NUCLEOTIDE SEQUENCE [LARGE SCALE GENOMIC DNA]</scope>
    <source>
        <strain evidence="3 4">CCMP332</strain>
    </source>
</reference>
<dbReference type="Proteomes" id="UP001516023">
    <property type="component" value="Unassembled WGS sequence"/>
</dbReference>
<dbReference type="AlphaFoldDB" id="A0ABD3PK43"/>
<dbReference type="EMBL" id="JABMIG020000157">
    <property type="protein sequence ID" value="KAL3788367.1"/>
    <property type="molecule type" value="Genomic_DNA"/>
</dbReference>
<keyword evidence="4" id="KW-1185">Reference proteome</keyword>
<dbReference type="InterPro" id="IPR036034">
    <property type="entry name" value="PDZ_sf"/>
</dbReference>
<sequence length="243" mass="27406">MIASMRFVSVIIALQIVSAVQVVAFSYNRPSTRHARRIEPLHAVNGVWNTGNDFGKGKFRFYEGETKQPWPFQNIIGHKILHKFLFLCVTRCVGLDSFMKPFPDEDRALYPEMFKLPKGVYEVPLAKPCGIIFEEIDVNRGVYIADLVEGGNAARQGILQKGDVLVGLTAIRVAGAKWERRLLPARNFGFDLVVNAIGSNEQKWGCNNVILMVERPGEANKEEVDKFLEFFEPPADTPWKLPV</sequence>
<evidence type="ECO:0000313" key="4">
    <source>
        <dbReference type="Proteomes" id="UP001516023"/>
    </source>
</evidence>
<evidence type="ECO:0000259" key="2">
    <source>
        <dbReference type="PROSITE" id="PS50106"/>
    </source>
</evidence>
<dbReference type="SUPFAM" id="SSF50156">
    <property type="entry name" value="PDZ domain-like"/>
    <property type="match status" value="1"/>
</dbReference>
<comment type="caution">
    <text evidence="3">The sequence shown here is derived from an EMBL/GenBank/DDBJ whole genome shotgun (WGS) entry which is preliminary data.</text>
</comment>
<keyword evidence="1" id="KW-0732">Signal</keyword>
<feature type="signal peptide" evidence="1">
    <location>
        <begin position="1"/>
        <end position="19"/>
    </location>
</feature>
<gene>
    <name evidence="3" type="ORF">HJC23_009173</name>
</gene>
<feature type="domain" description="PDZ" evidence="2">
    <location>
        <begin position="141"/>
        <end position="175"/>
    </location>
</feature>
<evidence type="ECO:0000313" key="3">
    <source>
        <dbReference type="EMBL" id="KAL3788367.1"/>
    </source>
</evidence>
<name>A0ABD3PK43_9STRA</name>
<organism evidence="3 4">
    <name type="scientific">Cyclotella cryptica</name>
    <dbReference type="NCBI Taxonomy" id="29204"/>
    <lineage>
        <taxon>Eukaryota</taxon>
        <taxon>Sar</taxon>
        <taxon>Stramenopiles</taxon>
        <taxon>Ochrophyta</taxon>
        <taxon>Bacillariophyta</taxon>
        <taxon>Coscinodiscophyceae</taxon>
        <taxon>Thalassiosirophycidae</taxon>
        <taxon>Stephanodiscales</taxon>
        <taxon>Stephanodiscaceae</taxon>
        <taxon>Cyclotella</taxon>
    </lineage>
</organism>
<protein>
    <recommendedName>
        <fullName evidence="2">PDZ domain-containing protein</fullName>
    </recommendedName>
</protein>
<dbReference type="PROSITE" id="PS50106">
    <property type="entry name" value="PDZ"/>
    <property type="match status" value="1"/>
</dbReference>
<feature type="chain" id="PRO_5044822447" description="PDZ domain-containing protein" evidence="1">
    <location>
        <begin position="20"/>
        <end position="243"/>
    </location>
</feature>
<dbReference type="Gene3D" id="2.30.42.10">
    <property type="match status" value="1"/>
</dbReference>